<dbReference type="Proteomes" id="UP000279962">
    <property type="component" value="Chromosome"/>
</dbReference>
<dbReference type="EMBL" id="CP033133">
    <property type="protein sequence ID" value="AYO55363.1"/>
    <property type="molecule type" value="Genomic_DNA"/>
</dbReference>
<keyword evidence="1" id="KW-0732">Signal</keyword>
<reference evidence="2 3" key="1">
    <citation type="submission" date="2018-10" db="EMBL/GenBank/DDBJ databases">
        <title>The complete genome of Acinetobacter wuhouensis strain WCHAW010062.</title>
        <authorList>
            <person name="Hu Y."/>
            <person name="Long H."/>
            <person name="Feng Y."/>
            <person name="Zong Z."/>
        </authorList>
    </citation>
    <scope>NUCLEOTIDE SEQUENCE [LARGE SCALE GENOMIC DNA]</scope>
    <source>
        <strain evidence="2 3">WCHAW010062</strain>
    </source>
</reference>
<evidence type="ECO:0000313" key="3">
    <source>
        <dbReference type="Proteomes" id="UP000279962"/>
    </source>
</evidence>
<name>A0A3G2T4Z7_9GAMM</name>
<organism evidence="2 3">
    <name type="scientific">Acinetobacter wuhouensis</name>
    <dbReference type="NCBI Taxonomy" id="1879050"/>
    <lineage>
        <taxon>Bacteria</taxon>
        <taxon>Pseudomonadati</taxon>
        <taxon>Pseudomonadota</taxon>
        <taxon>Gammaproteobacteria</taxon>
        <taxon>Moraxellales</taxon>
        <taxon>Moraxellaceae</taxon>
        <taxon>Acinetobacter</taxon>
    </lineage>
</organism>
<proteinExistence type="predicted"/>
<feature type="chain" id="PRO_5018058195" evidence="1">
    <location>
        <begin position="30"/>
        <end position="216"/>
    </location>
</feature>
<evidence type="ECO:0000256" key="1">
    <source>
        <dbReference type="SAM" id="SignalP"/>
    </source>
</evidence>
<dbReference type="RefSeq" id="WP_087552362.1">
    <property type="nucleotide sequence ID" value="NZ_CP033133.1"/>
</dbReference>
<sequence>MKSLKQVKPPIFQIFIPCILLVLSSHIHAEYDDEADFKDKVIGQVGQIKLKREHCNQQNYSCDYVVYDAKGKKNTLIKQWSKTAVVYQFSPKVMGFMIGATGNDHNLTVINDQNQQKDYGSFLSINARKTCFVTYERDIKNMPDSLVFYSIPDFKVRLVLNKKVPQFKKFNALSNANFEDNGDFRFEYTYPIENELGIQNVIVQNPCTANYRIVMD</sequence>
<feature type="signal peptide" evidence="1">
    <location>
        <begin position="1"/>
        <end position="29"/>
    </location>
</feature>
<evidence type="ECO:0000313" key="2">
    <source>
        <dbReference type="EMBL" id="AYO55363.1"/>
    </source>
</evidence>
<gene>
    <name evidence="2" type="ORF">CDG68_17665</name>
</gene>
<dbReference type="AlphaFoldDB" id="A0A3G2T4Z7"/>
<accession>A0A3G2T4Z7</accession>
<protein>
    <submittedName>
        <fullName evidence="2">Uncharacterized protein</fullName>
    </submittedName>
</protein>